<dbReference type="RefSeq" id="XP_065656245.1">
    <property type="nucleotide sequence ID" value="XM_065800173.1"/>
</dbReference>
<sequence length="855" mass="96742">MIFLVFILFVVAQAKEYLIGGAPTLLVKGKLIAEIPKLDKEYLISLDINPNKFVAGWHSVVHFTIGSNFANYGDRVPGIWFHEDAKGGLHIAAPINGNANRYFNTKPIGTKVWSNIEISQVLKGVVYVYTIKINGEAVFSEINNQAQYFDNVKVYASDPWYEVQDGSIKNLYIINGVIKYLIGDGPTLLVKGKLIAEIPKLDKEYLISLDINPNKFVAGWHSVVHFTIGSNFANYGDRVPGIWFHEDAKGGLHIAAPINGNANRYFNTKPIGIKVWSNIEISQVLKGVMYLYTIKINGKIVFSEINNQAQYFDNVKVYASDPWYEVQDGSIKNLYIINGVIKTGFQPVIILPTDYIHHIKEFTLIPSALLGTLYVLKKEYTISFKLKPKKYSKGWKNVLHLTLDKDYGSYGDRNPGVWFHEDGSGKLAIFAAVSDNANYYVETTSLPLKAWSYLKIYQNFMDGKYWFSVDLNGINIHRVENTDARDFKTMKVYASDPWYAAQEGLISDLLIINGKAEYLVGNIHTPLIKGKVIAEIPKLDKEYLISFDVIPKKFVAGWHSVVHFTIGSNVANYGDRVPGIWFHEDAKGGLHIAAPINGNVNRYFNTKPIGLNVWSNIEISQILKGAAYVYTIKINGEMVFFEINNQAQYFDNVKVYASDPWYEVQDGSIRNLFLSNGPSSNVLLPSPIILPRDFIDDPSEMIIKRNNLVATILLLKKQFSVSFELKPTLYKTGWHSVFHMTIGQNVENYGDRNPGVWFNNDGSGKLHIAFSINGNGNYFFTTKSSLPLNVWSKIEIFQRLEFLVYVFEVKINENIVFTINNNDARNFKNVKVYVSDPWYDAQPGLVKNVKITNSI</sequence>
<accession>A0ABM4C3V6</accession>
<dbReference type="Gene3D" id="2.60.120.200">
    <property type="match status" value="1"/>
</dbReference>
<name>A0ABM4C3V6_HYDVU</name>
<gene>
    <name evidence="2" type="primary">LOC100211098</name>
</gene>
<dbReference type="Proteomes" id="UP001652625">
    <property type="component" value="Chromosome 06"/>
</dbReference>
<protein>
    <submittedName>
        <fullName evidence="2">Uncharacterized protein LOC100211098 isoform X3</fullName>
    </submittedName>
</protein>
<dbReference type="GeneID" id="100211098"/>
<keyword evidence="1" id="KW-1185">Reference proteome</keyword>
<evidence type="ECO:0000313" key="1">
    <source>
        <dbReference type="Proteomes" id="UP001652625"/>
    </source>
</evidence>
<proteinExistence type="predicted"/>
<evidence type="ECO:0000313" key="2">
    <source>
        <dbReference type="RefSeq" id="XP_065656245.1"/>
    </source>
</evidence>
<reference evidence="2" key="1">
    <citation type="submission" date="2025-08" db="UniProtKB">
        <authorList>
            <consortium name="RefSeq"/>
        </authorList>
    </citation>
    <scope>IDENTIFICATION</scope>
</reference>
<organism evidence="1 2">
    <name type="scientific">Hydra vulgaris</name>
    <name type="common">Hydra</name>
    <name type="synonym">Hydra attenuata</name>
    <dbReference type="NCBI Taxonomy" id="6087"/>
    <lineage>
        <taxon>Eukaryota</taxon>
        <taxon>Metazoa</taxon>
        <taxon>Cnidaria</taxon>
        <taxon>Hydrozoa</taxon>
        <taxon>Hydroidolina</taxon>
        <taxon>Anthoathecata</taxon>
        <taxon>Aplanulata</taxon>
        <taxon>Hydridae</taxon>
        <taxon>Hydra</taxon>
    </lineage>
</organism>